<dbReference type="EMBL" id="JACBZR010000001">
    <property type="protein sequence ID" value="NYI78703.1"/>
    <property type="molecule type" value="Genomic_DNA"/>
</dbReference>
<organism evidence="1 2">
    <name type="scientific">Nocardioides panzhihuensis</name>
    <dbReference type="NCBI Taxonomy" id="860243"/>
    <lineage>
        <taxon>Bacteria</taxon>
        <taxon>Bacillati</taxon>
        <taxon>Actinomycetota</taxon>
        <taxon>Actinomycetes</taxon>
        <taxon>Propionibacteriales</taxon>
        <taxon>Nocardioidaceae</taxon>
        <taxon>Nocardioides</taxon>
    </lineage>
</organism>
<evidence type="ECO:0000313" key="1">
    <source>
        <dbReference type="EMBL" id="NYI78703.1"/>
    </source>
</evidence>
<proteinExistence type="predicted"/>
<accession>A0A7Z0DNN6</accession>
<evidence type="ECO:0000313" key="2">
    <source>
        <dbReference type="Proteomes" id="UP000564496"/>
    </source>
</evidence>
<comment type="caution">
    <text evidence="1">The sequence shown here is derived from an EMBL/GenBank/DDBJ whole genome shotgun (WGS) entry which is preliminary data.</text>
</comment>
<dbReference type="RefSeq" id="WP_179659009.1">
    <property type="nucleotide sequence ID" value="NZ_JACBZR010000001.1"/>
</dbReference>
<gene>
    <name evidence="1" type="ORF">BJ988_003351</name>
</gene>
<protein>
    <submittedName>
        <fullName evidence="1">Uncharacterized protein</fullName>
    </submittedName>
</protein>
<dbReference type="AlphaFoldDB" id="A0A7Z0DNN6"/>
<keyword evidence="2" id="KW-1185">Reference proteome</keyword>
<reference evidence="1 2" key="1">
    <citation type="submission" date="2020-07" db="EMBL/GenBank/DDBJ databases">
        <title>Sequencing the genomes of 1000 actinobacteria strains.</title>
        <authorList>
            <person name="Klenk H.-P."/>
        </authorList>
    </citation>
    <scope>NUCLEOTIDE SEQUENCE [LARGE SCALE GENOMIC DNA]</scope>
    <source>
        <strain evidence="1 2">DSM 26487</strain>
    </source>
</reference>
<sequence>MTRWDDLAPEVQAAIDRQLAKTRPLSEWPDEKVRRLAAHLGLTKGTGGDADAAA</sequence>
<name>A0A7Z0DNN6_9ACTN</name>
<dbReference type="Proteomes" id="UP000564496">
    <property type="component" value="Unassembled WGS sequence"/>
</dbReference>